<keyword evidence="2 9" id="KW-0812">Transmembrane</keyword>
<dbReference type="GO" id="GO:0007214">
    <property type="term" value="P:gamma-aminobutyric acid signaling pathway"/>
    <property type="evidence" value="ECO:0007669"/>
    <property type="project" value="TreeGrafter"/>
</dbReference>
<keyword evidence="4" id="KW-0297">G-protein coupled receptor</keyword>
<evidence type="ECO:0000256" key="8">
    <source>
        <dbReference type="ARBA" id="ARBA00023224"/>
    </source>
</evidence>
<keyword evidence="5 9" id="KW-0472">Membrane</keyword>
<evidence type="ECO:0000256" key="4">
    <source>
        <dbReference type="ARBA" id="ARBA00023040"/>
    </source>
</evidence>
<evidence type="ECO:0000313" key="11">
    <source>
        <dbReference type="EnsemblMetazoa" id="Aqu2.1.26852_001"/>
    </source>
</evidence>
<dbReference type="Pfam" id="PF00003">
    <property type="entry name" value="7tm_3"/>
    <property type="match status" value="1"/>
</dbReference>
<evidence type="ECO:0000256" key="7">
    <source>
        <dbReference type="ARBA" id="ARBA00023180"/>
    </source>
</evidence>
<keyword evidence="6" id="KW-0675">Receptor</keyword>
<sequence length="170" mass="19815">MNYRTDAIPIFLELVPHCHCNYYIIWKTILQVYVAILIFGLIFFAVQTRKINRRDFKDTKKVNGFVFVTMFLVIIFLASHQVLRDLELYHYADISLCLLYLSMSFVCQIFLFMPKVIPSSYDRFKNGETAANRRQSTASVYDDPPPSPHTFTKTIIRSRLFSQASIAPIN</sequence>
<evidence type="ECO:0000256" key="6">
    <source>
        <dbReference type="ARBA" id="ARBA00023170"/>
    </source>
</evidence>
<accession>A0A1X7UGE9</accession>
<dbReference type="GO" id="GO:0038039">
    <property type="term" value="C:G protein-coupled receptor heterodimeric complex"/>
    <property type="evidence" value="ECO:0007669"/>
    <property type="project" value="TreeGrafter"/>
</dbReference>
<protein>
    <recommendedName>
        <fullName evidence="10">G-protein coupled receptors family 3 profile domain-containing protein</fullName>
    </recommendedName>
</protein>
<evidence type="ECO:0000256" key="1">
    <source>
        <dbReference type="ARBA" id="ARBA00004141"/>
    </source>
</evidence>
<reference evidence="11" key="1">
    <citation type="submission" date="2017-05" db="UniProtKB">
        <authorList>
            <consortium name="EnsemblMetazoa"/>
        </authorList>
    </citation>
    <scope>IDENTIFICATION</scope>
</reference>
<dbReference type="PANTHER" id="PTHR10519">
    <property type="entry name" value="GABA-B RECEPTOR"/>
    <property type="match status" value="1"/>
</dbReference>
<proteinExistence type="predicted"/>
<dbReference type="AlphaFoldDB" id="A0A1X7UGE9"/>
<dbReference type="EnsemblMetazoa" id="Aqu2.1.26852_001">
    <property type="protein sequence ID" value="Aqu2.1.26852_001"/>
    <property type="gene ID" value="Aqu2.1.26852"/>
</dbReference>
<feature type="domain" description="G-protein coupled receptors family 3 profile" evidence="10">
    <location>
        <begin position="1"/>
        <end position="116"/>
    </location>
</feature>
<evidence type="ECO:0000256" key="3">
    <source>
        <dbReference type="ARBA" id="ARBA00022989"/>
    </source>
</evidence>
<name>A0A1X7UGE9_AMPQE</name>
<evidence type="ECO:0000256" key="5">
    <source>
        <dbReference type="ARBA" id="ARBA00023136"/>
    </source>
</evidence>
<keyword evidence="8" id="KW-0807">Transducer</keyword>
<comment type="subcellular location">
    <subcellularLocation>
        <location evidence="1">Membrane</location>
        <topology evidence="1">Multi-pass membrane protein</topology>
    </subcellularLocation>
</comment>
<evidence type="ECO:0000259" key="10">
    <source>
        <dbReference type="PROSITE" id="PS50259"/>
    </source>
</evidence>
<dbReference type="InterPro" id="IPR002455">
    <property type="entry name" value="GPCR3_GABA-B"/>
</dbReference>
<organism evidence="11">
    <name type="scientific">Amphimedon queenslandica</name>
    <name type="common">Sponge</name>
    <dbReference type="NCBI Taxonomy" id="400682"/>
    <lineage>
        <taxon>Eukaryota</taxon>
        <taxon>Metazoa</taxon>
        <taxon>Porifera</taxon>
        <taxon>Demospongiae</taxon>
        <taxon>Heteroscleromorpha</taxon>
        <taxon>Haplosclerida</taxon>
        <taxon>Niphatidae</taxon>
        <taxon>Amphimedon</taxon>
    </lineage>
</organism>
<dbReference type="PROSITE" id="PS50259">
    <property type="entry name" value="G_PROTEIN_RECEP_F3_4"/>
    <property type="match status" value="1"/>
</dbReference>
<keyword evidence="3 9" id="KW-1133">Transmembrane helix</keyword>
<dbReference type="PANTHER" id="PTHR10519:SF20">
    <property type="entry name" value="G-PROTEIN COUPLED RECEPTOR 156-RELATED"/>
    <property type="match status" value="1"/>
</dbReference>
<evidence type="ECO:0000256" key="2">
    <source>
        <dbReference type="ARBA" id="ARBA00022692"/>
    </source>
</evidence>
<dbReference type="InterPro" id="IPR017978">
    <property type="entry name" value="GPCR_3_C"/>
</dbReference>
<dbReference type="GO" id="GO:0004965">
    <property type="term" value="F:G protein-coupled GABA receptor activity"/>
    <property type="evidence" value="ECO:0007669"/>
    <property type="project" value="InterPro"/>
</dbReference>
<evidence type="ECO:0000256" key="9">
    <source>
        <dbReference type="SAM" id="Phobius"/>
    </source>
</evidence>
<keyword evidence="7" id="KW-0325">Glycoprotein</keyword>
<feature type="transmembrane region" description="Helical" evidence="9">
    <location>
        <begin position="65"/>
        <end position="83"/>
    </location>
</feature>
<dbReference type="InParanoid" id="A0A1X7UGE9"/>
<feature type="transmembrane region" description="Helical" evidence="9">
    <location>
        <begin position="24"/>
        <end position="44"/>
    </location>
</feature>
<feature type="transmembrane region" description="Helical" evidence="9">
    <location>
        <begin position="89"/>
        <end position="113"/>
    </location>
</feature>